<keyword evidence="1" id="KW-0238">DNA-binding</keyword>
<dbReference type="EMBL" id="WNCL01000020">
    <property type="protein sequence ID" value="MTU43515.1"/>
    <property type="molecule type" value="Genomic_DNA"/>
</dbReference>
<name>A0A6I3S1Q4_9BURK</name>
<gene>
    <name evidence="1" type="ORF">GMD42_07735</name>
</gene>
<comment type="caution">
    <text evidence="1">The sequence shown here is derived from an EMBL/GenBank/DDBJ whole genome shotgun (WGS) entry which is preliminary data.</text>
</comment>
<evidence type="ECO:0000313" key="1">
    <source>
        <dbReference type="EMBL" id="MTU43515.1"/>
    </source>
</evidence>
<dbReference type="InterPro" id="IPR012340">
    <property type="entry name" value="NA-bd_OB-fold"/>
</dbReference>
<evidence type="ECO:0000313" key="2">
    <source>
        <dbReference type="Proteomes" id="UP000462362"/>
    </source>
</evidence>
<dbReference type="Proteomes" id="UP000462362">
    <property type="component" value="Unassembled WGS sequence"/>
</dbReference>
<protein>
    <submittedName>
        <fullName evidence="1">Single-stranded DNA-binding protein</fullName>
    </submittedName>
</protein>
<dbReference type="GO" id="GO:0003677">
    <property type="term" value="F:DNA binding"/>
    <property type="evidence" value="ECO:0007669"/>
    <property type="project" value="UniProtKB-KW"/>
</dbReference>
<organism evidence="1 2">
    <name type="scientific">Parasutterella excrementihominis</name>
    <dbReference type="NCBI Taxonomy" id="487175"/>
    <lineage>
        <taxon>Bacteria</taxon>
        <taxon>Pseudomonadati</taxon>
        <taxon>Pseudomonadota</taxon>
        <taxon>Betaproteobacteria</taxon>
        <taxon>Burkholderiales</taxon>
        <taxon>Sutterellaceae</taxon>
        <taxon>Parasutterella</taxon>
    </lineage>
</organism>
<proteinExistence type="predicted"/>
<dbReference type="Gene3D" id="2.40.50.140">
    <property type="entry name" value="Nucleic acid-binding proteins"/>
    <property type="match status" value="1"/>
</dbReference>
<dbReference type="RefSeq" id="WP_155165682.1">
    <property type="nucleotide sequence ID" value="NZ_CANTVY010000058.1"/>
</dbReference>
<sequence length="142" mass="15837">MTEYKAFSNTVVVFKEPTISQIVPKSGPNAGKETSVLEFKAYKPHFVKQKDGSFQQDKDGTEFFSVRYYGKESSAKRMAAGIKEGMMLEVRGDISTREFTGKNGKQMQENVLTAKGLAVSLNQPGLTIDYCRPKAKEPEAER</sequence>
<reference evidence="1 2" key="1">
    <citation type="journal article" date="2019" name="Nat. Med.">
        <title>A library of human gut bacterial isolates paired with longitudinal multiomics data enables mechanistic microbiome research.</title>
        <authorList>
            <person name="Poyet M."/>
            <person name="Groussin M."/>
            <person name="Gibbons S.M."/>
            <person name="Avila-Pacheco J."/>
            <person name="Jiang X."/>
            <person name="Kearney S.M."/>
            <person name="Perrotta A.R."/>
            <person name="Berdy B."/>
            <person name="Zhao S."/>
            <person name="Lieberman T.D."/>
            <person name="Swanson P.K."/>
            <person name="Smith M."/>
            <person name="Roesemann S."/>
            <person name="Alexander J.E."/>
            <person name="Rich S.A."/>
            <person name="Livny J."/>
            <person name="Vlamakis H."/>
            <person name="Clish C."/>
            <person name="Bullock K."/>
            <person name="Deik A."/>
            <person name="Scott J."/>
            <person name="Pierce K.A."/>
            <person name="Xavier R.J."/>
            <person name="Alm E.J."/>
        </authorList>
    </citation>
    <scope>NUCLEOTIDE SEQUENCE [LARGE SCALE GENOMIC DNA]</scope>
    <source>
        <strain evidence="1 2">BIOML-A2</strain>
    </source>
</reference>
<dbReference type="SUPFAM" id="SSF50249">
    <property type="entry name" value="Nucleic acid-binding proteins"/>
    <property type="match status" value="1"/>
</dbReference>
<dbReference type="AlphaFoldDB" id="A0A6I3S1Q4"/>
<accession>A0A6I3S1Q4</accession>